<feature type="binding site" evidence="6">
    <location>
        <position position="109"/>
    </location>
    <ligand>
        <name>a divalent metal cation</name>
        <dbReference type="ChEBI" id="CHEBI:60240"/>
        <label>1</label>
    </ligand>
</feature>
<dbReference type="Proteomes" id="UP000781958">
    <property type="component" value="Unassembled WGS sequence"/>
</dbReference>
<dbReference type="PANTHER" id="PTHR43330:SF27">
    <property type="entry name" value="METHIONINE AMINOPEPTIDASE"/>
    <property type="match status" value="1"/>
</dbReference>
<dbReference type="PROSITE" id="PS00680">
    <property type="entry name" value="MAP_1"/>
    <property type="match status" value="1"/>
</dbReference>
<dbReference type="RefSeq" id="WP_209768911.1">
    <property type="nucleotide sequence ID" value="NZ_JAGINP010000017.1"/>
</dbReference>
<keyword evidence="3 6" id="KW-0645">Protease</keyword>
<keyword evidence="4 6" id="KW-0479">Metal-binding</keyword>
<comment type="caution">
    <text evidence="9">The sequence shown here is derived from an EMBL/GenBank/DDBJ whole genome shotgun (WGS) entry which is preliminary data.</text>
</comment>
<evidence type="ECO:0000256" key="3">
    <source>
        <dbReference type="ARBA" id="ARBA00022670"/>
    </source>
</evidence>
<keyword evidence="5 6" id="KW-0378">Hydrolase</keyword>
<dbReference type="CDD" id="cd01086">
    <property type="entry name" value="MetAP1"/>
    <property type="match status" value="1"/>
</dbReference>
<feature type="domain" description="Peptidase M24" evidence="8">
    <location>
        <begin position="25"/>
        <end position="255"/>
    </location>
</feature>
<dbReference type="NCBIfam" id="TIGR00500">
    <property type="entry name" value="met_pdase_I"/>
    <property type="match status" value="1"/>
</dbReference>
<dbReference type="PRINTS" id="PR00599">
    <property type="entry name" value="MAPEPTIDASE"/>
</dbReference>
<gene>
    <name evidence="6" type="primary">map</name>
    <name evidence="9" type="ORF">J2851_004442</name>
</gene>
<dbReference type="PANTHER" id="PTHR43330">
    <property type="entry name" value="METHIONINE AMINOPEPTIDASE"/>
    <property type="match status" value="1"/>
</dbReference>
<dbReference type="Gene3D" id="3.90.230.10">
    <property type="entry name" value="Creatinase/methionine aminopeptidase superfamily"/>
    <property type="match status" value="1"/>
</dbReference>
<evidence type="ECO:0000313" key="10">
    <source>
        <dbReference type="Proteomes" id="UP000781958"/>
    </source>
</evidence>
<feature type="binding site" evidence="6">
    <location>
        <position position="91"/>
    </location>
    <ligand>
        <name>substrate</name>
    </ligand>
</feature>
<comment type="cofactor">
    <cofactor evidence="6">
        <name>Co(2+)</name>
        <dbReference type="ChEBI" id="CHEBI:48828"/>
    </cofactor>
    <cofactor evidence="6">
        <name>Zn(2+)</name>
        <dbReference type="ChEBI" id="CHEBI:29105"/>
    </cofactor>
    <cofactor evidence="6">
        <name>Mn(2+)</name>
        <dbReference type="ChEBI" id="CHEBI:29035"/>
    </cofactor>
    <cofactor evidence="6">
        <name>Fe(2+)</name>
        <dbReference type="ChEBI" id="CHEBI:29033"/>
    </cofactor>
    <text evidence="6">Binds 2 divalent metal cations per subunit. Has a high-affinity and a low affinity metal-binding site. The true nature of the physiological cofactor is under debate. The enzyme is active with cobalt, zinc, manganese or divalent iron ions. Most likely, methionine aminopeptidases function as mononuclear Fe(2+)-metalloproteases under physiological conditions, and the catalytically relevant metal-binding site has been assigned to the histidine-containing high-affinity site.</text>
</comment>
<comment type="catalytic activity">
    <reaction evidence="6 7">
        <text>Release of N-terminal amino acids, preferentially methionine, from peptides and arylamides.</text>
        <dbReference type="EC" id="3.4.11.18"/>
    </reaction>
</comment>
<evidence type="ECO:0000256" key="1">
    <source>
        <dbReference type="ARBA" id="ARBA00002521"/>
    </source>
</evidence>
<dbReference type="InterPro" id="IPR001714">
    <property type="entry name" value="Pept_M24_MAP"/>
</dbReference>
<dbReference type="InterPro" id="IPR036005">
    <property type="entry name" value="Creatinase/aminopeptidase-like"/>
</dbReference>
<dbReference type="EMBL" id="JAGINP010000017">
    <property type="protein sequence ID" value="MBP2294652.1"/>
    <property type="molecule type" value="Genomic_DNA"/>
</dbReference>
<feature type="binding site" evidence="6">
    <location>
        <position position="248"/>
    </location>
    <ligand>
        <name>a divalent metal cation</name>
        <dbReference type="ChEBI" id="CHEBI:60240"/>
        <label>1</label>
    </ligand>
</feature>
<dbReference type="EC" id="3.4.11.18" evidence="6 7"/>
<feature type="binding site" evidence="6">
    <location>
        <position position="120"/>
    </location>
    <ligand>
        <name>a divalent metal cation</name>
        <dbReference type="ChEBI" id="CHEBI:60240"/>
        <label>2</label>
        <note>catalytic</note>
    </ligand>
</feature>
<dbReference type="SUPFAM" id="SSF55920">
    <property type="entry name" value="Creatinase/aminopeptidase"/>
    <property type="match status" value="1"/>
</dbReference>
<evidence type="ECO:0000256" key="6">
    <source>
        <dbReference type="HAMAP-Rule" id="MF_01974"/>
    </source>
</evidence>
<feature type="binding site" evidence="6">
    <location>
        <position position="120"/>
    </location>
    <ligand>
        <name>a divalent metal cation</name>
        <dbReference type="ChEBI" id="CHEBI:60240"/>
        <label>1</label>
    </ligand>
</feature>
<dbReference type="InterPro" id="IPR002467">
    <property type="entry name" value="Pept_M24A_MAP1"/>
</dbReference>
<keyword evidence="10" id="KW-1185">Reference proteome</keyword>
<evidence type="ECO:0000256" key="7">
    <source>
        <dbReference type="RuleBase" id="RU003653"/>
    </source>
</evidence>
<organism evidence="9 10">
    <name type="scientific">Azospirillum rugosum</name>
    <dbReference type="NCBI Taxonomy" id="416170"/>
    <lineage>
        <taxon>Bacteria</taxon>
        <taxon>Pseudomonadati</taxon>
        <taxon>Pseudomonadota</taxon>
        <taxon>Alphaproteobacteria</taxon>
        <taxon>Rhodospirillales</taxon>
        <taxon>Azospirillaceae</taxon>
        <taxon>Azospirillum</taxon>
    </lineage>
</organism>
<dbReference type="Pfam" id="PF00557">
    <property type="entry name" value="Peptidase_M24"/>
    <property type="match status" value="1"/>
</dbReference>
<feature type="binding site" evidence="6">
    <location>
        <position position="184"/>
    </location>
    <ligand>
        <name>a divalent metal cation</name>
        <dbReference type="ChEBI" id="CHEBI:60240"/>
        <label>2</label>
        <note>catalytic</note>
    </ligand>
</feature>
<accession>A0ABS4SRT0</accession>
<name>A0ABS4SRT0_9PROT</name>
<evidence type="ECO:0000256" key="5">
    <source>
        <dbReference type="ARBA" id="ARBA00022801"/>
    </source>
</evidence>
<comment type="similarity">
    <text evidence="6">Belongs to the peptidase M24A family. Methionine aminopeptidase type 1 subfamily.</text>
</comment>
<feature type="binding site" evidence="6">
    <location>
        <position position="191"/>
    </location>
    <ligand>
        <name>substrate</name>
    </ligand>
</feature>
<keyword evidence="2 6" id="KW-0031">Aminopeptidase</keyword>
<evidence type="ECO:0000256" key="4">
    <source>
        <dbReference type="ARBA" id="ARBA00022723"/>
    </source>
</evidence>
<evidence type="ECO:0000256" key="2">
    <source>
        <dbReference type="ARBA" id="ARBA00022438"/>
    </source>
</evidence>
<proteinExistence type="inferred from homology"/>
<protein>
    <recommendedName>
        <fullName evidence="6 7">Methionine aminopeptidase</fullName>
        <shortName evidence="6">MAP</shortName>
        <shortName evidence="6">MetAP</shortName>
        <ecNumber evidence="6 7">3.4.11.18</ecNumber>
    </recommendedName>
    <alternativeName>
        <fullName evidence="6">Peptidase M</fullName>
    </alternativeName>
</protein>
<dbReference type="InterPro" id="IPR000994">
    <property type="entry name" value="Pept_M24"/>
</dbReference>
<evidence type="ECO:0000313" key="9">
    <source>
        <dbReference type="EMBL" id="MBP2294652.1"/>
    </source>
</evidence>
<dbReference type="HAMAP" id="MF_01974">
    <property type="entry name" value="MetAP_1"/>
    <property type="match status" value="1"/>
</dbReference>
<comment type="function">
    <text evidence="1 6">Removes the N-terminal methionine from nascent proteins. The N-terminal methionine is often cleaved when the second residue in the primary sequence is small and uncharged (Met-Ala-, Cys, Gly, Pro, Ser, Thr, or Val). Requires deformylation of the N(alpha)-formylated initiator methionine before it can be hydrolyzed.</text>
</comment>
<dbReference type="GO" id="GO:0004239">
    <property type="term" value="F:initiator methionyl aminopeptidase activity"/>
    <property type="evidence" value="ECO:0007669"/>
    <property type="project" value="UniProtKB-EC"/>
</dbReference>
<feature type="binding site" evidence="6">
    <location>
        <position position="217"/>
    </location>
    <ligand>
        <name>a divalent metal cation</name>
        <dbReference type="ChEBI" id="CHEBI:60240"/>
        <label>2</label>
        <note>catalytic</note>
    </ligand>
</feature>
<reference evidence="9 10" key="1">
    <citation type="submission" date="2021-03" db="EMBL/GenBank/DDBJ databases">
        <title>Genomic Encyclopedia of Type Strains, Phase III (KMG-III): the genomes of soil and plant-associated and newly described type strains.</title>
        <authorList>
            <person name="Whitman W."/>
        </authorList>
    </citation>
    <scope>NUCLEOTIDE SEQUENCE [LARGE SCALE GENOMIC DNA]</scope>
    <source>
        <strain evidence="9 10">IMMIB AFH-6</strain>
    </source>
</reference>
<feature type="binding site" evidence="6">
    <location>
        <position position="248"/>
    </location>
    <ligand>
        <name>a divalent metal cation</name>
        <dbReference type="ChEBI" id="CHEBI:60240"/>
        <label>2</label>
        <note>catalytic</note>
    </ligand>
</feature>
<comment type="subunit">
    <text evidence="6">Monomer.</text>
</comment>
<evidence type="ECO:0000259" key="8">
    <source>
        <dbReference type="Pfam" id="PF00557"/>
    </source>
</evidence>
<sequence>MRKEGNAVADKDGRRIPLHGAEEFEALRKAGRLAAATLDHITPHVVPGVSTGHLNRLIETYMRDNGAIPATLGYHDYPAASCISPNHVVNHGIPSDDKKLVDGDIVNIDVTVILEGWYGDTSRMFFVGDKIGVKARKLVDITYQAMMAGIAQAKPGNHLGDIGHAIQTLAESHRYGVVRDFGGHGIGRVFHDAPHVDHFGKPGTGVLLQPGMVFTIEPMLNAGKPDVKILSDGWTTVTRDRSLSAQFEHQVGITETGCEIFTLSPAGYTQPPYGAPST</sequence>